<dbReference type="Proteomes" id="UP000233551">
    <property type="component" value="Unassembled WGS sequence"/>
</dbReference>
<sequence>MTIRGRILSTQGRMLQQKTLQAGIGGCSSGIRARINGSVTVTRVDRFSAGDYHKLAARMIGPVEIVEKINANAYRLKLPSHIRTADVFNVKHLIPYTGDSSDDDDSRTNSLHAGENDAAEDLDRFSAGDYHKLAARMIGPVEIVEKINANAYRLKLPSHIRTADVFNVKHLIPYTGDSSDDDDSRTNSLHAGENDAAEDLASRYLKNYRF</sequence>
<comment type="caution">
    <text evidence="2">The sequence shown here is derived from an EMBL/GenBank/DDBJ whole genome shotgun (WGS) entry which is preliminary data.</text>
</comment>
<keyword evidence="3" id="KW-1185">Reference proteome</keyword>
<evidence type="ECO:0000313" key="2">
    <source>
        <dbReference type="EMBL" id="PKI76295.1"/>
    </source>
</evidence>
<dbReference type="PANTHER" id="PTHR46148:SF52">
    <property type="entry name" value="OS04G0603800 PROTEIN"/>
    <property type="match status" value="1"/>
</dbReference>
<dbReference type="EMBL" id="PGOL01000124">
    <property type="protein sequence ID" value="PKI76295.1"/>
    <property type="molecule type" value="Genomic_DNA"/>
</dbReference>
<dbReference type="STRING" id="22663.A0A2I0L6F1"/>
<reference evidence="2 3" key="1">
    <citation type="submission" date="2017-11" db="EMBL/GenBank/DDBJ databases">
        <title>De-novo sequencing of pomegranate (Punica granatum L.) genome.</title>
        <authorList>
            <person name="Akparov Z."/>
            <person name="Amiraslanov A."/>
            <person name="Hajiyeva S."/>
            <person name="Abbasov M."/>
            <person name="Kaur K."/>
            <person name="Hamwieh A."/>
            <person name="Solovyev V."/>
            <person name="Salamov A."/>
            <person name="Braich B."/>
            <person name="Kosarev P."/>
            <person name="Mahmoud A."/>
            <person name="Hajiyev E."/>
            <person name="Babayeva S."/>
            <person name="Izzatullayeva V."/>
            <person name="Mammadov A."/>
            <person name="Mammadov A."/>
            <person name="Sharifova S."/>
            <person name="Ojaghi J."/>
            <person name="Eynullazada K."/>
            <person name="Bayramov B."/>
            <person name="Abdulazimova A."/>
            <person name="Shahmuradov I."/>
        </authorList>
    </citation>
    <scope>NUCLEOTIDE SEQUENCE [LARGE SCALE GENOMIC DNA]</scope>
    <source>
        <strain evidence="3">cv. AG2017</strain>
        <tissue evidence="2">Leaf</tissue>
    </source>
</reference>
<accession>A0A2I0L6F1</accession>
<dbReference type="Pfam" id="PF24626">
    <property type="entry name" value="SH3_Tf2-1"/>
    <property type="match status" value="2"/>
</dbReference>
<organism evidence="2 3">
    <name type="scientific">Punica granatum</name>
    <name type="common">Pomegranate</name>
    <dbReference type="NCBI Taxonomy" id="22663"/>
    <lineage>
        <taxon>Eukaryota</taxon>
        <taxon>Viridiplantae</taxon>
        <taxon>Streptophyta</taxon>
        <taxon>Embryophyta</taxon>
        <taxon>Tracheophyta</taxon>
        <taxon>Spermatophyta</taxon>
        <taxon>Magnoliopsida</taxon>
        <taxon>eudicotyledons</taxon>
        <taxon>Gunneridae</taxon>
        <taxon>Pentapetalae</taxon>
        <taxon>rosids</taxon>
        <taxon>malvids</taxon>
        <taxon>Myrtales</taxon>
        <taxon>Lythraceae</taxon>
        <taxon>Punica</taxon>
    </lineage>
</organism>
<feature type="domain" description="Tf2-1-like SH3-like" evidence="1">
    <location>
        <begin position="128"/>
        <end position="174"/>
    </location>
</feature>
<gene>
    <name evidence="2" type="ORF">CRG98_003301</name>
</gene>
<proteinExistence type="predicted"/>
<protein>
    <recommendedName>
        <fullName evidence="1">Tf2-1-like SH3-like domain-containing protein</fullName>
    </recommendedName>
</protein>
<evidence type="ECO:0000313" key="3">
    <source>
        <dbReference type="Proteomes" id="UP000233551"/>
    </source>
</evidence>
<evidence type="ECO:0000259" key="1">
    <source>
        <dbReference type="Pfam" id="PF24626"/>
    </source>
</evidence>
<dbReference type="InterPro" id="IPR056924">
    <property type="entry name" value="SH3_Tf2-1"/>
</dbReference>
<dbReference type="AlphaFoldDB" id="A0A2I0L6F1"/>
<name>A0A2I0L6F1_PUNGR</name>
<dbReference type="PANTHER" id="PTHR46148">
    <property type="entry name" value="CHROMO DOMAIN-CONTAINING PROTEIN"/>
    <property type="match status" value="1"/>
</dbReference>
<feature type="domain" description="Tf2-1-like SH3-like" evidence="1">
    <location>
        <begin position="46"/>
        <end position="96"/>
    </location>
</feature>